<protein>
    <submittedName>
        <fullName evidence="2">Uncharacterized protein</fullName>
    </submittedName>
</protein>
<dbReference type="PROSITE" id="PS51318">
    <property type="entry name" value="TAT"/>
    <property type="match status" value="1"/>
</dbReference>
<dbReference type="EMBL" id="LDTZ01000022">
    <property type="protein sequence ID" value="KNA89837.1"/>
    <property type="molecule type" value="Genomic_DNA"/>
</dbReference>
<dbReference type="RefSeq" id="WP_049700617.1">
    <property type="nucleotide sequence ID" value="NZ_JAQDQF010000013.1"/>
</dbReference>
<evidence type="ECO:0000313" key="3">
    <source>
        <dbReference type="Proteomes" id="UP000037247"/>
    </source>
</evidence>
<gene>
    <name evidence="2" type="ORF">ABW18_19400</name>
</gene>
<name>A0ABR5I821_9ACTN</name>
<proteinExistence type="predicted"/>
<dbReference type="Proteomes" id="UP000037247">
    <property type="component" value="Unassembled WGS sequence"/>
</dbReference>
<feature type="signal peptide" evidence="1">
    <location>
        <begin position="1"/>
        <end position="34"/>
    </location>
</feature>
<organism evidence="2 3">
    <name type="scientific">Gordonia jacobaea</name>
    <dbReference type="NCBI Taxonomy" id="122202"/>
    <lineage>
        <taxon>Bacteria</taxon>
        <taxon>Bacillati</taxon>
        <taxon>Actinomycetota</taxon>
        <taxon>Actinomycetes</taxon>
        <taxon>Mycobacteriales</taxon>
        <taxon>Gordoniaceae</taxon>
        <taxon>Gordonia</taxon>
    </lineage>
</organism>
<evidence type="ECO:0000256" key="1">
    <source>
        <dbReference type="SAM" id="SignalP"/>
    </source>
</evidence>
<sequence length="179" mass="18861">MVTASRIRRGVVAALAAATIASGAAVATAPSAHAAPTQPGIHQVDQLGDLTYQALFGAGVQVYEYATTVRGTSDSTGITPRYYYTVLRKLNNPRDGKPGSLRYGFVGLGPGTQLPEVFALYSRLRPEPHNVGNFYFRVDPRTLQPLSYDPHPLPCPKLISGPIGPLTGGAAILGNRCGG</sequence>
<comment type="caution">
    <text evidence="2">The sequence shown here is derived from an EMBL/GenBank/DDBJ whole genome shotgun (WGS) entry which is preliminary data.</text>
</comment>
<dbReference type="InterPro" id="IPR006311">
    <property type="entry name" value="TAT_signal"/>
</dbReference>
<keyword evidence="3" id="KW-1185">Reference proteome</keyword>
<evidence type="ECO:0000313" key="2">
    <source>
        <dbReference type="EMBL" id="KNA89837.1"/>
    </source>
</evidence>
<feature type="chain" id="PRO_5045675380" evidence="1">
    <location>
        <begin position="35"/>
        <end position="179"/>
    </location>
</feature>
<keyword evidence="1" id="KW-0732">Signal</keyword>
<reference evidence="2 3" key="1">
    <citation type="submission" date="2015-05" db="EMBL/GenBank/DDBJ databases">
        <title>Draft genome sequence of the bacterium Gordonia jacobaea a new member of the Gordonia genus.</title>
        <authorList>
            <person name="Jimenez-Galisteo G."/>
            <person name="Dominguez A."/>
            <person name="Munoz E."/>
            <person name="Vinas M."/>
        </authorList>
    </citation>
    <scope>NUCLEOTIDE SEQUENCE [LARGE SCALE GENOMIC DNA]</scope>
    <source>
        <strain evidence="3">mv1</strain>
    </source>
</reference>
<accession>A0ABR5I821</accession>